<accession>A0A0V1DPV9</accession>
<comment type="caution">
    <text evidence="1">The sequence shown here is derived from an EMBL/GenBank/DDBJ whole genome shotgun (WGS) entry which is preliminary data.</text>
</comment>
<dbReference type="OrthoDB" id="9781136at2759"/>
<sequence>MEYYSAIKDKEIMNFAGKWMELEKYHLEIPTDPKKLNKKEGTSEDA</sequence>
<dbReference type="AlphaFoldDB" id="A0A0V1DPV9"/>
<evidence type="ECO:0000313" key="2">
    <source>
        <dbReference type="Proteomes" id="UP000055024"/>
    </source>
</evidence>
<protein>
    <recommendedName>
        <fullName evidence="3">DUF1725 domain-containing protein</fullName>
    </recommendedName>
</protein>
<evidence type="ECO:0000313" key="1">
    <source>
        <dbReference type="EMBL" id="KRY63607.1"/>
    </source>
</evidence>
<keyword evidence="2" id="KW-1185">Reference proteome</keyword>
<evidence type="ECO:0008006" key="3">
    <source>
        <dbReference type="Google" id="ProtNLM"/>
    </source>
</evidence>
<gene>
    <name evidence="1" type="ORF">T11_12483</name>
</gene>
<name>A0A0V1DPV9_9BILA</name>
<dbReference type="Proteomes" id="UP000055024">
    <property type="component" value="Unassembled WGS sequence"/>
</dbReference>
<reference evidence="1 2" key="1">
    <citation type="submission" date="2015-01" db="EMBL/GenBank/DDBJ databases">
        <title>Evolution of Trichinella species and genotypes.</title>
        <authorList>
            <person name="Korhonen P.K."/>
            <person name="Edoardo P."/>
            <person name="Giuseppe L.R."/>
            <person name="Gasser R.B."/>
        </authorList>
    </citation>
    <scope>NUCLEOTIDE SEQUENCE [LARGE SCALE GENOMIC DNA]</scope>
    <source>
        <strain evidence="1">ISS1029</strain>
    </source>
</reference>
<dbReference type="EMBL" id="JYDP01008468">
    <property type="protein sequence ID" value="KRY63607.1"/>
    <property type="molecule type" value="Genomic_DNA"/>
</dbReference>
<organism evidence="1 2">
    <name type="scientific">Trichinella zimbabwensis</name>
    <dbReference type="NCBI Taxonomy" id="268475"/>
    <lineage>
        <taxon>Eukaryota</taxon>
        <taxon>Metazoa</taxon>
        <taxon>Ecdysozoa</taxon>
        <taxon>Nematoda</taxon>
        <taxon>Enoplea</taxon>
        <taxon>Dorylaimia</taxon>
        <taxon>Trichinellida</taxon>
        <taxon>Trichinellidae</taxon>
        <taxon>Trichinella</taxon>
    </lineage>
</organism>
<proteinExistence type="predicted"/>